<dbReference type="Proteomes" id="UP000887563">
    <property type="component" value="Unplaced"/>
</dbReference>
<proteinExistence type="predicted"/>
<sequence length="97" mass="10872">MSASDSPRSDITMNMNDRTSTLLSYKTGKCFCCSFDAPLAASSTRISMTSLKWLRFGFRRSSFIANSAPFLQSALTLYTAPYPPYEMLSTTVYERPL</sequence>
<reference evidence="2 3" key="1">
    <citation type="submission" date="2022-11" db="UniProtKB">
        <authorList>
            <consortium name="WormBaseParasite"/>
        </authorList>
    </citation>
    <scope>IDENTIFICATION</scope>
</reference>
<evidence type="ECO:0000313" key="1">
    <source>
        <dbReference type="Proteomes" id="UP000887563"/>
    </source>
</evidence>
<evidence type="ECO:0000313" key="3">
    <source>
        <dbReference type="WBParaSite" id="Minc3s01000g19729"/>
    </source>
</evidence>
<accession>A0A914M4V8</accession>
<keyword evidence="1" id="KW-1185">Reference proteome</keyword>
<dbReference type="WBParaSite" id="Minc3s01000g19729">
    <property type="protein sequence ID" value="Minc3s01000g19729"/>
    <property type="gene ID" value="Minc3s01000g19729"/>
</dbReference>
<evidence type="ECO:0000313" key="2">
    <source>
        <dbReference type="WBParaSite" id="Minc3s00990g19640"/>
    </source>
</evidence>
<dbReference type="AlphaFoldDB" id="A0A914M4V8"/>
<protein>
    <submittedName>
        <fullName evidence="2 3">Uncharacterized protein</fullName>
    </submittedName>
</protein>
<dbReference type="WBParaSite" id="Minc3s01785g26286">
    <property type="protein sequence ID" value="Minc3s01785g26286"/>
    <property type="gene ID" value="Minc3s01785g26286"/>
</dbReference>
<dbReference type="WBParaSite" id="Minc3s00990g19640">
    <property type="protein sequence ID" value="Minc3s00990g19640"/>
    <property type="gene ID" value="Minc3s00990g19640"/>
</dbReference>
<name>A0A914M4V8_MELIC</name>
<organism evidence="1 3">
    <name type="scientific">Meloidogyne incognita</name>
    <name type="common">Southern root-knot nematode worm</name>
    <name type="synonym">Oxyuris incognita</name>
    <dbReference type="NCBI Taxonomy" id="6306"/>
    <lineage>
        <taxon>Eukaryota</taxon>
        <taxon>Metazoa</taxon>
        <taxon>Ecdysozoa</taxon>
        <taxon>Nematoda</taxon>
        <taxon>Chromadorea</taxon>
        <taxon>Rhabditida</taxon>
        <taxon>Tylenchina</taxon>
        <taxon>Tylenchomorpha</taxon>
        <taxon>Tylenchoidea</taxon>
        <taxon>Meloidogynidae</taxon>
        <taxon>Meloidogyninae</taxon>
        <taxon>Meloidogyne</taxon>
        <taxon>Meloidogyne incognita group</taxon>
    </lineage>
</organism>